<sequence>MNDVHQKKTSQLPLVPNLASIHYLRQAGAMLDLPVRTTATAIMYYHQFNRFMFLNKGKKPERNDRFVDESMPLYTNEELLTATCLHLACKMTDVPRKVRDLVNVGYRYYHPKEGILQIDETYFKMRSSLVVGELLLVRALGYDLEVSLPFTYCLNVLRGMASVSWFATSSKQDRRSSPGNQKDYWRSMEQEMDPELSTIARLAWMFCWDSISSPKIILTRTTAEVALGCLYLALELSHAELPVNMNQWVDMWGASENISVQNVCDVVTDLIELFARCPPNDELATSSSSSSTPPLPPSQSQTTSSTSQKPPSSPASA</sequence>
<feature type="compositionally biased region" description="Low complexity" evidence="1">
    <location>
        <begin position="284"/>
        <end position="317"/>
    </location>
</feature>
<reference evidence="2" key="1">
    <citation type="journal article" date="2022" name="IScience">
        <title>Evolution of zygomycete secretomes and the origins of terrestrial fungal ecologies.</title>
        <authorList>
            <person name="Chang Y."/>
            <person name="Wang Y."/>
            <person name="Mondo S."/>
            <person name="Ahrendt S."/>
            <person name="Andreopoulos W."/>
            <person name="Barry K."/>
            <person name="Beard J."/>
            <person name="Benny G.L."/>
            <person name="Blankenship S."/>
            <person name="Bonito G."/>
            <person name="Cuomo C."/>
            <person name="Desiro A."/>
            <person name="Gervers K.A."/>
            <person name="Hundley H."/>
            <person name="Kuo A."/>
            <person name="LaButti K."/>
            <person name="Lang B.F."/>
            <person name="Lipzen A."/>
            <person name="O'Donnell K."/>
            <person name="Pangilinan J."/>
            <person name="Reynolds N."/>
            <person name="Sandor L."/>
            <person name="Smith M.E."/>
            <person name="Tsang A."/>
            <person name="Grigoriev I.V."/>
            <person name="Stajich J.E."/>
            <person name="Spatafora J.W."/>
        </authorList>
    </citation>
    <scope>NUCLEOTIDE SEQUENCE</scope>
    <source>
        <strain evidence="2">RSA 2281</strain>
    </source>
</reference>
<dbReference type="GO" id="GO:0006357">
    <property type="term" value="P:regulation of transcription by RNA polymerase II"/>
    <property type="evidence" value="ECO:0007669"/>
    <property type="project" value="InterPro"/>
</dbReference>
<protein>
    <submittedName>
        <fullName evidence="2">Cyclin-like protein</fullName>
    </submittedName>
</protein>
<dbReference type="CDD" id="cd20534">
    <property type="entry name" value="CYCLIN_CCNM_CCNQ_rpt1"/>
    <property type="match status" value="1"/>
</dbReference>
<dbReference type="InterPro" id="IPR048055">
    <property type="entry name" value="Cyclin-Q_first_cyclin_box"/>
</dbReference>
<dbReference type="PANTHER" id="PTHR10026">
    <property type="entry name" value="CYCLIN"/>
    <property type="match status" value="1"/>
</dbReference>
<proteinExistence type="predicted"/>
<keyword evidence="3" id="KW-1185">Reference proteome</keyword>
<dbReference type="Gene3D" id="1.10.472.10">
    <property type="entry name" value="Cyclin-like"/>
    <property type="match status" value="2"/>
</dbReference>
<reference evidence="2" key="2">
    <citation type="submission" date="2023-02" db="EMBL/GenBank/DDBJ databases">
        <authorList>
            <consortium name="DOE Joint Genome Institute"/>
            <person name="Mondo S.J."/>
            <person name="Chang Y."/>
            <person name="Wang Y."/>
            <person name="Ahrendt S."/>
            <person name="Andreopoulos W."/>
            <person name="Barry K."/>
            <person name="Beard J."/>
            <person name="Benny G.L."/>
            <person name="Blankenship S."/>
            <person name="Bonito G."/>
            <person name="Cuomo C."/>
            <person name="Desiro A."/>
            <person name="Gervers K.A."/>
            <person name="Hundley H."/>
            <person name="Kuo A."/>
            <person name="LaButti K."/>
            <person name="Lang B.F."/>
            <person name="Lipzen A."/>
            <person name="O'Donnell K."/>
            <person name="Pangilinan J."/>
            <person name="Reynolds N."/>
            <person name="Sandor L."/>
            <person name="Smith M.W."/>
            <person name="Tsang A."/>
            <person name="Grigoriev I.V."/>
            <person name="Stajich J.E."/>
            <person name="Spatafora J.W."/>
        </authorList>
    </citation>
    <scope>NUCLEOTIDE SEQUENCE</scope>
    <source>
        <strain evidence="2">RSA 2281</strain>
    </source>
</reference>
<dbReference type="AlphaFoldDB" id="A0AAD5JWG9"/>
<evidence type="ECO:0000256" key="1">
    <source>
        <dbReference type="SAM" id="MobiDB-lite"/>
    </source>
</evidence>
<gene>
    <name evidence="2" type="ORF">BDA99DRAFT_561753</name>
</gene>
<accession>A0AAD5JWG9</accession>
<evidence type="ECO:0000313" key="2">
    <source>
        <dbReference type="EMBL" id="KAI9257260.1"/>
    </source>
</evidence>
<organism evidence="2 3">
    <name type="scientific">Phascolomyces articulosus</name>
    <dbReference type="NCBI Taxonomy" id="60185"/>
    <lineage>
        <taxon>Eukaryota</taxon>
        <taxon>Fungi</taxon>
        <taxon>Fungi incertae sedis</taxon>
        <taxon>Mucoromycota</taxon>
        <taxon>Mucoromycotina</taxon>
        <taxon>Mucoromycetes</taxon>
        <taxon>Mucorales</taxon>
        <taxon>Lichtheimiaceae</taxon>
        <taxon>Phascolomyces</taxon>
    </lineage>
</organism>
<dbReference type="InterPro" id="IPR036915">
    <property type="entry name" value="Cyclin-like_sf"/>
</dbReference>
<dbReference type="EMBL" id="JAIXMP010000020">
    <property type="protein sequence ID" value="KAI9257260.1"/>
    <property type="molecule type" value="Genomic_DNA"/>
</dbReference>
<dbReference type="SUPFAM" id="SSF47954">
    <property type="entry name" value="Cyclin-like"/>
    <property type="match status" value="2"/>
</dbReference>
<dbReference type="GO" id="GO:0016538">
    <property type="term" value="F:cyclin-dependent protein serine/threonine kinase regulator activity"/>
    <property type="evidence" value="ECO:0007669"/>
    <property type="project" value="InterPro"/>
</dbReference>
<comment type="caution">
    <text evidence="2">The sequence shown here is derived from an EMBL/GenBank/DDBJ whole genome shotgun (WGS) entry which is preliminary data.</text>
</comment>
<name>A0AAD5JWG9_9FUNG</name>
<evidence type="ECO:0000313" key="3">
    <source>
        <dbReference type="Proteomes" id="UP001209540"/>
    </source>
</evidence>
<feature type="region of interest" description="Disordered" evidence="1">
    <location>
        <begin position="281"/>
        <end position="317"/>
    </location>
</feature>
<dbReference type="Proteomes" id="UP001209540">
    <property type="component" value="Unassembled WGS sequence"/>
</dbReference>
<dbReference type="InterPro" id="IPR043198">
    <property type="entry name" value="Cyclin/Ssn8"/>
</dbReference>